<protein>
    <submittedName>
        <fullName evidence="3">Aldo/keto reductase</fullName>
    </submittedName>
</protein>
<keyword evidence="1" id="KW-0560">Oxidoreductase</keyword>
<keyword evidence="4" id="KW-1185">Reference proteome</keyword>
<dbReference type="EMBL" id="MU032345">
    <property type="protein sequence ID" value="KAF3768730.1"/>
    <property type="molecule type" value="Genomic_DNA"/>
</dbReference>
<gene>
    <name evidence="3" type="ORF">M406DRAFT_249378</name>
</gene>
<dbReference type="InterPro" id="IPR036812">
    <property type="entry name" value="NAD(P)_OxRdtase_dom_sf"/>
</dbReference>
<dbReference type="RefSeq" id="XP_040779691.1">
    <property type="nucleotide sequence ID" value="XM_040916607.1"/>
</dbReference>
<evidence type="ECO:0000256" key="1">
    <source>
        <dbReference type="ARBA" id="ARBA00023002"/>
    </source>
</evidence>
<evidence type="ECO:0000313" key="4">
    <source>
        <dbReference type="Proteomes" id="UP000803844"/>
    </source>
</evidence>
<organism evidence="3 4">
    <name type="scientific">Cryphonectria parasitica (strain ATCC 38755 / EP155)</name>
    <dbReference type="NCBI Taxonomy" id="660469"/>
    <lineage>
        <taxon>Eukaryota</taxon>
        <taxon>Fungi</taxon>
        <taxon>Dikarya</taxon>
        <taxon>Ascomycota</taxon>
        <taxon>Pezizomycotina</taxon>
        <taxon>Sordariomycetes</taxon>
        <taxon>Sordariomycetidae</taxon>
        <taxon>Diaporthales</taxon>
        <taxon>Cryphonectriaceae</taxon>
        <taxon>Cryphonectria-Endothia species complex</taxon>
        <taxon>Cryphonectria</taxon>
    </lineage>
</organism>
<dbReference type="AlphaFoldDB" id="A0A9P4Y954"/>
<dbReference type="SUPFAM" id="SSF51430">
    <property type="entry name" value="NAD(P)-linked oxidoreductase"/>
    <property type="match status" value="1"/>
</dbReference>
<dbReference type="Pfam" id="PF00248">
    <property type="entry name" value="Aldo_ket_red"/>
    <property type="match status" value="1"/>
</dbReference>
<dbReference type="Proteomes" id="UP000803844">
    <property type="component" value="Unassembled WGS sequence"/>
</dbReference>
<dbReference type="InterPro" id="IPR023210">
    <property type="entry name" value="NADP_OxRdtase_dom"/>
</dbReference>
<dbReference type="GeneID" id="63833736"/>
<sequence length="330" mass="36329">MAAESIPPVGFGLLGFTWRAKQVPDEQAFSAMKAAINNGATMWSSSTVYGLPPEPPTAGLWLLRRYFEKYPEDASKVTLFIRGCIDFENSVMKCTREGVRASWEEADRILGGVKTIDCFGPARMDQNVPVEETIGALKELMDEGKIGSVGLSEVRAETIRRASAVCPIRFAEIEFSLWSTDMLHNGVAQAAKECNVILWCYAPLGYGFLTGAIKKFEDIPEGDGRRAVGRFQPENFSKNVELVDKLTEFARQKGVTPAQLALAWIRANSNTGVCGPLVPIPGPTTVVHVNENCKVVEISAQEKQELDEILESIQVVGHRQIPGMDHWLLT</sequence>
<dbReference type="PANTHER" id="PTHR43625:SF78">
    <property type="entry name" value="PYRIDOXAL REDUCTASE-RELATED"/>
    <property type="match status" value="1"/>
</dbReference>
<comment type="caution">
    <text evidence="3">The sequence shown here is derived from an EMBL/GenBank/DDBJ whole genome shotgun (WGS) entry which is preliminary data.</text>
</comment>
<dbReference type="GO" id="GO:0016491">
    <property type="term" value="F:oxidoreductase activity"/>
    <property type="evidence" value="ECO:0007669"/>
    <property type="project" value="UniProtKB-KW"/>
</dbReference>
<dbReference type="InterPro" id="IPR050791">
    <property type="entry name" value="Aldo-Keto_reductase"/>
</dbReference>
<dbReference type="OrthoDB" id="37537at2759"/>
<evidence type="ECO:0000313" key="3">
    <source>
        <dbReference type="EMBL" id="KAF3768730.1"/>
    </source>
</evidence>
<proteinExistence type="predicted"/>
<dbReference type="PANTHER" id="PTHR43625">
    <property type="entry name" value="AFLATOXIN B1 ALDEHYDE REDUCTASE"/>
    <property type="match status" value="1"/>
</dbReference>
<dbReference type="GO" id="GO:0005737">
    <property type="term" value="C:cytoplasm"/>
    <property type="evidence" value="ECO:0007669"/>
    <property type="project" value="TreeGrafter"/>
</dbReference>
<reference evidence="3" key="1">
    <citation type="journal article" date="2020" name="Phytopathology">
        <title>Genome sequence of the chestnut blight fungus Cryphonectria parasitica EP155: A fundamental resource for an archetypical invasive plant pathogen.</title>
        <authorList>
            <person name="Crouch J.A."/>
            <person name="Dawe A."/>
            <person name="Aerts A."/>
            <person name="Barry K."/>
            <person name="Churchill A.C.L."/>
            <person name="Grimwood J."/>
            <person name="Hillman B."/>
            <person name="Milgroom M.G."/>
            <person name="Pangilinan J."/>
            <person name="Smith M."/>
            <person name="Salamov A."/>
            <person name="Schmutz J."/>
            <person name="Yadav J."/>
            <person name="Grigoriev I.V."/>
            <person name="Nuss D."/>
        </authorList>
    </citation>
    <scope>NUCLEOTIDE SEQUENCE</scope>
    <source>
        <strain evidence="3">EP155</strain>
    </source>
</reference>
<accession>A0A9P4Y954</accession>
<dbReference type="Gene3D" id="3.20.20.100">
    <property type="entry name" value="NADP-dependent oxidoreductase domain"/>
    <property type="match status" value="1"/>
</dbReference>
<dbReference type="CDD" id="cd19077">
    <property type="entry name" value="AKR_AKR8A1-2"/>
    <property type="match status" value="1"/>
</dbReference>
<evidence type="ECO:0000259" key="2">
    <source>
        <dbReference type="Pfam" id="PF00248"/>
    </source>
</evidence>
<feature type="domain" description="NADP-dependent oxidoreductase" evidence="2">
    <location>
        <begin position="9"/>
        <end position="310"/>
    </location>
</feature>
<name>A0A9P4Y954_CRYP1</name>